<dbReference type="PANTHER" id="PTHR43884:SF12">
    <property type="entry name" value="ISOVALERYL-COA DEHYDROGENASE, MITOCHONDRIAL-RELATED"/>
    <property type="match status" value="1"/>
</dbReference>
<keyword evidence="10" id="KW-1185">Reference proteome</keyword>
<dbReference type="InterPro" id="IPR006089">
    <property type="entry name" value="Acyl-CoA_DH_CS"/>
</dbReference>
<gene>
    <name evidence="9" type="ORF">RGQ13_07795</name>
</gene>
<proteinExistence type="inferred from homology"/>
<name>A0ABY9TZ90_9GAMM</name>
<dbReference type="SUPFAM" id="SSF56645">
    <property type="entry name" value="Acyl-CoA dehydrogenase NM domain-like"/>
    <property type="match status" value="1"/>
</dbReference>
<keyword evidence="3 5" id="KW-0285">Flavoprotein</keyword>
<feature type="domain" description="Acyl-CoA oxidase/dehydrogenase middle" evidence="7">
    <location>
        <begin position="138"/>
        <end position="253"/>
    </location>
</feature>
<evidence type="ECO:0000259" key="7">
    <source>
        <dbReference type="Pfam" id="PF02770"/>
    </source>
</evidence>
<dbReference type="RefSeq" id="WP_348392994.1">
    <property type="nucleotide sequence ID" value="NZ_CP134145.1"/>
</dbReference>
<dbReference type="Pfam" id="PF02770">
    <property type="entry name" value="Acyl-CoA_dh_M"/>
    <property type="match status" value="1"/>
</dbReference>
<dbReference type="InterPro" id="IPR009100">
    <property type="entry name" value="AcylCoA_DH/oxidase_NM_dom_sf"/>
</dbReference>
<evidence type="ECO:0000256" key="2">
    <source>
        <dbReference type="ARBA" id="ARBA00009347"/>
    </source>
</evidence>
<reference evidence="10" key="1">
    <citation type="submission" date="2023-09" db="EMBL/GenBank/DDBJ databases">
        <authorList>
            <person name="Li S."/>
            <person name="Li X."/>
            <person name="Zhang C."/>
            <person name="Zhao Z."/>
        </authorList>
    </citation>
    <scope>NUCLEOTIDE SEQUENCE [LARGE SCALE GENOMIC DNA]</scope>
    <source>
        <strain evidence="10">SQ149</strain>
    </source>
</reference>
<dbReference type="InterPro" id="IPR037069">
    <property type="entry name" value="AcylCoA_DH/ox_N_sf"/>
</dbReference>
<comment type="similarity">
    <text evidence="2 5">Belongs to the acyl-CoA dehydrogenase family.</text>
</comment>
<dbReference type="PROSITE" id="PS00073">
    <property type="entry name" value="ACYL_COA_DH_2"/>
    <property type="match status" value="1"/>
</dbReference>
<dbReference type="Gene3D" id="1.10.540.10">
    <property type="entry name" value="Acyl-CoA dehydrogenase/oxidase, N-terminal domain"/>
    <property type="match status" value="1"/>
</dbReference>
<dbReference type="GO" id="GO:0016491">
    <property type="term" value="F:oxidoreductase activity"/>
    <property type="evidence" value="ECO:0007669"/>
    <property type="project" value="UniProtKB-KW"/>
</dbReference>
<protein>
    <submittedName>
        <fullName evidence="9">Acyl-CoA dehydrogenase family protein</fullName>
        <ecNumber evidence="9">1.-.-.-</ecNumber>
    </submittedName>
</protein>
<evidence type="ECO:0000256" key="4">
    <source>
        <dbReference type="ARBA" id="ARBA00022827"/>
    </source>
</evidence>
<evidence type="ECO:0000256" key="5">
    <source>
        <dbReference type="RuleBase" id="RU362125"/>
    </source>
</evidence>
<dbReference type="InterPro" id="IPR006091">
    <property type="entry name" value="Acyl-CoA_Oxase/DH_mid-dom"/>
</dbReference>
<dbReference type="InterPro" id="IPR036250">
    <property type="entry name" value="AcylCo_DH-like_C"/>
</dbReference>
<dbReference type="Gene3D" id="1.20.140.10">
    <property type="entry name" value="Butyryl-CoA Dehydrogenase, subunit A, domain 3"/>
    <property type="match status" value="1"/>
</dbReference>
<evidence type="ECO:0000313" key="10">
    <source>
        <dbReference type="Proteomes" id="UP001258994"/>
    </source>
</evidence>
<dbReference type="InterPro" id="IPR009075">
    <property type="entry name" value="AcylCo_DH/oxidase_C"/>
</dbReference>
<dbReference type="InterPro" id="IPR046373">
    <property type="entry name" value="Acyl-CoA_Oxase/DH_mid-dom_sf"/>
</dbReference>
<keyword evidence="4 5" id="KW-0274">FAD</keyword>
<evidence type="ECO:0000259" key="8">
    <source>
        <dbReference type="Pfam" id="PF02771"/>
    </source>
</evidence>
<evidence type="ECO:0000256" key="1">
    <source>
        <dbReference type="ARBA" id="ARBA00001974"/>
    </source>
</evidence>
<dbReference type="CDD" id="cd00567">
    <property type="entry name" value="ACAD"/>
    <property type="match status" value="1"/>
</dbReference>
<dbReference type="Gene3D" id="2.40.110.10">
    <property type="entry name" value="Butyryl-CoA Dehydrogenase, subunit A, domain 2"/>
    <property type="match status" value="1"/>
</dbReference>
<feature type="domain" description="Acyl-CoA dehydrogenase/oxidase N-terminal" evidence="8">
    <location>
        <begin position="22"/>
        <end position="122"/>
    </location>
</feature>
<dbReference type="EC" id="1.-.-.-" evidence="9"/>
<evidence type="ECO:0000313" key="9">
    <source>
        <dbReference type="EMBL" id="WNC73884.1"/>
    </source>
</evidence>
<evidence type="ECO:0000256" key="3">
    <source>
        <dbReference type="ARBA" id="ARBA00022630"/>
    </source>
</evidence>
<dbReference type="PANTHER" id="PTHR43884">
    <property type="entry name" value="ACYL-COA DEHYDROGENASE"/>
    <property type="match status" value="1"/>
</dbReference>
<accession>A0ABY9TZ90</accession>
<dbReference type="Proteomes" id="UP001258994">
    <property type="component" value="Chromosome"/>
</dbReference>
<organism evidence="9 10">
    <name type="scientific">Thalassotalea psychrophila</name>
    <dbReference type="NCBI Taxonomy" id="3065647"/>
    <lineage>
        <taxon>Bacteria</taxon>
        <taxon>Pseudomonadati</taxon>
        <taxon>Pseudomonadota</taxon>
        <taxon>Gammaproteobacteria</taxon>
        <taxon>Alteromonadales</taxon>
        <taxon>Colwelliaceae</taxon>
        <taxon>Thalassotalea</taxon>
    </lineage>
</organism>
<keyword evidence="5 9" id="KW-0560">Oxidoreductase</keyword>
<dbReference type="EMBL" id="CP134145">
    <property type="protein sequence ID" value="WNC73884.1"/>
    <property type="molecule type" value="Genomic_DNA"/>
</dbReference>
<comment type="cofactor">
    <cofactor evidence="1 5">
        <name>FAD</name>
        <dbReference type="ChEBI" id="CHEBI:57692"/>
    </cofactor>
</comment>
<dbReference type="SUPFAM" id="SSF47203">
    <property type="entry name" value="Acyl-CoA dehydrogenase C-terminal domain-like"/>
    <property type="match status" value="1"/>
</dbReference>
<evidence type="ECO:0000259" key="6">
    <source>
        <dbReference type="Pfam" id="PF00441"/>
    </source>
</evidence>
<sequence length="425" mass="46660">MFEFDEVPLPKLGLTGLEGAMSEEELAIQDMAHRFAAEVMRPIAEQLDKMDHEAAIAEDSPIWEFLEKIEESGLLDLGAIAGMSNEEKARIIPIIFEELAWGDSGLAMGYLVSKFPAFVAFGSGDSELIERFGHLRGCWAATQPERGCDMVDLEKTEAHPGEKQSRGNLIARVEGDEIVITGQTSAWVSGAPIAQSALLYCSFDDGNGIYNEDGSHKYVAILVPFDIDGVTKGKPLDKMGMRSLCQGEIYFDEARVPLKYMVANAEQGFPSFFGALTFANMEMGISFTGVARAALDHALAYVHERKQGGTELINHQTVRARLFKMHQKVEACRAMAKRVFDYNYGPNGPHLIASATSKTFVTDTCVEVCSEAVQLFGGNGLTREYPLEKLFRDARASQIADGENNMLGLKAATWLSKAYKDKNGL</sequence>
<dbReference type="Pfam" id="PF02771">
    <property type="entry name" value="Acyl-CoA_dh_N"/>
    <property type="match status" value="1"/>
</dbReference>
<feature type="domain" description="Acyl-CoA dehydrogenase/oxidase C-terminal" evidence="6">
    <location>
        <begin position="267"/>
        <end position="408"/>
    </location>
</feature>
<dbReference type="Pfam" id="PF00441">
    <property type="entry name" value="Acyl-CoA_dh_1"/>
    <property type="match status" value="1"/>
</dbReference>
<dbReference type="InterPro" id="IPR013786">
    <property type="entry name" value="AcylCoA_DH/ox_N"/>
</dbReference>